<dbReference type="Proteomes" id="UP000477386">
    <property type="component" value="Unassembled WGS sequence"/>
</dbReference>
<dbReference type="Pfam" id="PF00691">
    <property type="entry name" value="OmpA"/>
    <property type="match status" value="1"/>
</dbReference>
<accession>A0A6M0ICM9</accession>
<evidence type="ECO:0000259" key="5">
    <source>
        <dbReference type="PROSITE" id="PS51123"/>
    </source>
</evidence>
<evidence type="ECO:0000256" key="1">
    <source>
        <dbReference type="ARBA" id="ARBA00004442"/>
    </source>
</evidence>
<dbReference type="InterPro" id="IPR036737">
    <property type="entry name" value="OmpA-like_sf"/>
</dbReference>
<dbReference type="PROSITE" id="PS51123">
    <property type="entry name" value="OMPA_2"/>
    <property type="match status" value="1"/>
</dbReference>
<protein>
    <submittedName>
        <fullName evidence="6">OmpA family protein</fullName>
    </submittedName>
</protein>
<dbReference type="InterPro" id="IPR006664">
    <property type="entry name" value="OMP_bac"/>
</dbReference>
<keyword evidence="3" id="KW-0998">Cell outer membrane</keyword>
<dbReference type="InterPro" id="IPR050330">
    <property type="entry name" value="Bact_OuterMem_StrucFunc"/>
</dbReference>
<keyword evidence="2 4" id="KW-0472">Membrane</keyword>
<reference evidence="6 7" key="1">
    <citation type="submission" date="2020-02" db="EMBL/GenBank/DDBJ databases">
        <title>Draft genome sequence of two Spirosoma agri KCTC 52727 and Spirosoma terrae KCTC 52035.</title>
        <authorList>
            <person name="Rojas J."/>
            <person name="Ambika Manirajan B."/>
            <person name="Ratering S."/>
            <person name="Suarez C."/>
            <person name="Schnell S."/>
        </authorList>
    </citation>
    <scope>NUCLEOTIDE SEQUENCE [LARGE SCALE GENOMIC DNA]</scope>
    <source>
        <strain evidence="6 7">KCTC 52727</strain>
    </source>
</reference>
<dbReference type="SUPFAM" id="SSF103088">
    <property type="entry name" value="OmpA-like"/>
    <property type="match status" value="1"/>
</dbReference>
<evidence type="ECO:0000313" key="6">
    <source>
        <dbReference type="EMBL" id="NEU66026.1"/>
    </source>
</evidence>
<sequence length="427" mass="46315">MLGLVLFSSDSYGQYDSGQKTATSALLTVTIRLVDSETNEPVSAGKLTITDAQSQQMLTPVIDSLDQRFTLSVAAGTALDFLAAAPGYVSTRAHLSSLNAPRQITLKLLRLKPSVLTIKVFSMTIRQPLTSAVVVITSRITGKSERFDLPSGRLEQMFAVPDELAIQISAAGYTSVTRHLTIDVPPSGKLYELDTQLDKLMLGLTVRVVDNQTGKSISAVQMTLTGKNGTPTVPLKTDPATGLSTADVPGRGTYQLMATAAGYENFSRSLLLEKEQNDMLVTLIAKPAVVDTKSAAVSETIARSVATKPFGVIEKGKTIRLNKIYFDQSSPVLRPASYAELDQLVGVLVQSPSLRIEIRGYTDNQGDFDLNTKLSRDRCQAVIEYLIAKGVHKSRLKAIGRGPLDPVAPNNNEDNRRKNRRVEFVAF</sequence>
<evidence type="ECO:0000256" key="3">
    <source>
        <dbReference type="ARBA" id="ARBA00023237"/>
    </source>
</evidence>
<dbReference type="RefSeq" id="WP_164035313.1">
    <property type="nucleotide sequence ID" value="NZ_JAAGNZ010000001.1"/>
</dbReference>
<dbReference type="CDD" id="cd07185">
    <property type="entry name" value="OmpA_C-like"/>
    <property type="match status" value="1"/>
</dbReference>
<organism evidence="6 7">
    <name type="scientific">Spirosoma agri</name>
    <dbReference type="NCBI Taxonomy" id="1987381"/>
    <lineage>
        <taxon>Bacteria</taxon>
        <taxon>Pseudomonadati</taxon>
        <taxon>Bacteroidota</taxon>
        <taxon>Cytophagia</taxon>
        <taxon>Cytophagales</taxon>
        <taxon>Cytophagaceae</taxon>
        <taxon>Spirosoma</taxon>
    </lineage>
</organism>
<name>A0A6M0ICM9_9BACT</name>
<evidence type="ECO:0000256" key="4">
    <source>
        <dbReference type="PROSITE-ProRule" id="PRU00473"/>
    </source>
</evidence>
<dbReference type="GO" id="GO:0009279">
    <property type="term" value="C:cell outer membrane"/>
    <property type="evidence" value="ECO:0007669"/>
    <property type="project" value="UniProtKB-SubCell"/>
</dbReference>
<gene>
    <name evidence="6" type="ORF">GK091_03970</name>
</gene>
<comment type="subcellular location">
    <subcellularLocation>
        <location evidence="1">Cell outer membrane</location>
    </subcellularLocation>
</comment>
<evidence type="ECO:0000256" key="2">
    <source>
        <dbReference type="ARBA" id="ARBA00023136"/>
    </source>
</evidence>
<keyword evidence="7" id="KW-1185">Reference proteome</keyword>
<feature type="domain" description="OmpA-like" evidence="5">
    <location>
        <begin position="315"/>
        <end position="427"/>
    </location>
</feature>
<comment type="caution">
    <text evidence="6">The sequence shown here is derived from an EMBL/GenBank/DDBJ whole genome shotgun (WGS) entry which is preliminary data.</text>
</comment>
<dbReference type="PANTHER" id="PTHR30329">
    <property type="entry name" value="STATOR ELEMENT OF FLAGELLAR MOTOR COMPLEX"/>
    <property type="match status" value="1"/>
</dbReference>
<proteinExistence type="predicted"/>
<evidence type="ECO:0000313" key="7">
    <source>
        <dbReference type="Proteomes" id="UP000477386"/>
    </source>
</evidence>
<dbReference type="Gene3D" id="3.30.1330.60">
    <property type="entry name" value="OmpA-like domain"/>
    <property type="match status" value="1"/>
</dbReference>
<dbReference type="AlphaFoldDB" id="A0A6M0ICM9"/>
<dbReference type="PANTHER" id="PTHR30329:SF21">
    <property type="entry name" value="LIPOPROTEIN YIAD-RELATED"/>
    <property type="match status" value="1"/>
</dbReference>
<dbReference type="PRINTS" id="PR01021">
    <property type="entry name" value="OMPADOMAIN"/>
</dbReference>
<dbReference type="InterPro" id="IPR006665">
    <property type="entry name" value="OmpA-like"/>
</dbReference>
<dbReference type="EMBL" id="JAAGNZ010000001">
    <property type="protein sequence ID" value="NEU66026.1"/>
    <property type="molecule type" value="Genomic_DNA"/>
</dbReference>